<name>A0A3S3N9Q3_9MAGN</name>
<gene>
    <name evidence="8" type="ORF">CKAN_02010600</name>
</gene>
<comment type="caution">
    <text evidence="8">The sequence shown here is derived from an EMBL/GenBank/DDBJ whole genome shotgun (WGS) entry which is preliminary data.</text>
</comment>
<proteinExistence type="inferred from homology"/>
<dbReference type="Proteomes" id="UP000283530">
    <property type="component" value="Unassembled WGS sequence"/>
</dbReference>
<dbReference type="PANTHER" id="PTHR31769">
    <property type="entry name" value="OS07G0462200 PROTEIN-RELATED"/>
    <property type="match status" value="1"/>
</dbReference>
<reference evidence="8 9" key="1">
    <citation type="journal article" date="2019" name="Nat. Plants">
        <title>Stout camphor tree genome fills gaps in understanding of flowering plant genome evolution.</title>
        <authorList>
            <person name="Chaw S.M."/>
            <person name="Liu Y.C."/>
            <person name="Wu Y.W."/>
            <person name="Wang H.Y."/>
            <person name="Lin C.I."/>
            <person name="Wu C.S."/>
            <person name="Ke H.M."/>
            <person name="Chang L.Y."/>
            <person name="Hsu C.Y."/>
            <person name="Yang H.T."/>
            <person name="Sudianto E."/>
            <person name="Hsu M.H."/>
            <person name="Wu K.P."/>
            <person name="Wang L.N."/>
            <person name="Leebens-Mack J.H."/>
            <person name="Tsai I.J."/>
        </authorList>
    </citation>
    <scope>NUCLEOTIDE SEQUENCE [LARGE SCALE GENOMIC DNA]</scope>
    <source>
        <strain evidence="9">cv. Chaw 1501</strain>
        <tissue evidence="8">Young leaves</tissue>
    </source>
</reference>
<dbReference type="InterPro" id="IPR009606">
    <property type="entry name" value="DEAL/Modifying_wall_lignin1/2"/>
</dbReference>
<dbReference type="Pfam" id="PF06749">
    <property type="entry name" value="DUF1218"/>
    <property type="match status" value="1"/>
</dbReference>
<feature type="transmembrane region" description="Helical" evidence="7">
    <location>
        <begin position="132"/>
        <end position="153"/>
    </location>
</feature>
<dbReference type="GO" id="GO:0012505">
    <property type="term" value="C:endomembrane system"/>
    <property type="evidence" value="ECO:0007669"/>
    <property type="project" value="UniProtKB-SubCell"/>
</dbReference>
<dbReference type="EMBL" id="QPKB01000008">
    <property type="protein sequence ID" value="RWR90973.1"/>
    <property type="molecule type" value="Genomic_DNA"/>
</dbReference>
<evidence type="ECO:0000256" key="6">
    <source>
        <dbReference type="ARBA" id="ARBA00029467"/>
    </source>
</evidence>
<dbReference type="InterPro" id="IPR052222">
    <property type="entry name" value="DESIGUAL"/>
</dbReference>
<evidence type="ECO:0000313" key="9">
    <source>
        <dbReference type="Proteomes" id="UP000283530"/>
    </source>
</evidence>
<comment type="subcellular location">
    <subcellularLocation>
        <location evidence="1">Endomembrane system</location>
        <topology evidence="1">Multi-pass membrane protein</topology>
    </subcellularLocation>
</comment>
<evidence type="ECO:0000313" key="8">
    <source>
        <dbReference type="EMBL" id="RWR90973.1"/>
    </source>
</evidence>
<evidence type="ECO:0000256" key="5">
    <source>
        <dbReference type="ARBA" id="ARBA00023136"/>
    </source>
</evidence>
<evidence type="ECO:0000256" key="7">
    <source>
        <dbReference type="SAM" id="Phobius"/>
    </source>
</evidence>
<accession>A0A3S3N9Q3</accession>
<dbReference type="OrthoDB" id="1667348at2759"/>
<keyword evidence="4 7" id="KW-1133">Transmembrane helix</keyword>
<organism evidence="8 9">
    <name type="scientific">Cinnamomum micranthum f. kanehirae</name>
    <dbReference type="NCBI Taxonomy" id="337451"/>
    <lineage>
        <taxon>Eukaryota</taxon>
        <taxon>Viridiplantae</taxon>
        <taxon>Streptophyta</taxon>
        <taxon>Embryophyta</taxon>
        <taxon>Tracheophyta</taxon>
        <taxon>Spermatophyta</taxon>
        <taxon>Magnoliopsida</taxon>
        <taxon>Magnoliidae</taxon>
        <taxon>Laurales</taxon>
        <taxon>Lauraceae</taxon>
        <taxon>Cinnamomum</taxon>
    </lineage>
</organism>
<keyword evidence="5 7" id="KW-0472">Membrane</keyword>
<keyword evidence="3" id="KW-0732">Signal</keyword>
<feature type="transmembrane region" description="Helical" evidence="7">
    <location>
        <begin position="51"/>
        <end position="73"/>
    </location>
</feature>
<evidence type="ECO:0000256" key="4">
    <source>
        <dbReference type="ARBA" id="ARBA00022989"/>
    </source>
</evidence>
<feature type="transmembrane region" description="Helical" evidence="7">
    <location>
        <begin position="93"/>
        <end position="120"/>
    </location>
</feature>
<dbReference type="AlphaFoldDB" id="A0A3S3N9Q3"/>
<evidence type="ECO:0000256" key="3">
    <source>
        <dbReference type="ARBA" id="ARBA00022729"/>
    </source>
</evidence>
<sequence length="181" mass="19398">MAKIEALVVCILIIVIDILAGILGIEAEIAQNKEKHLKYLIFECREPSSQAFRLGLAAAALLALAHILGNLLGGCLCICSRQEYERSSANKQLAVACLIISWIVLAVGLGILVLGALANSKSRSKCGFSHRNFLSIGGILCFIHGLFCVPYYVSATATFRELRKGGGGSGPQMTERGPRPR</sequence>
<keyword evidence="9" id="KW-1185">Reference proteome</keyword>
<feature type="transmembrane region" description="Helical" evidence="7">
    <location>
        <begin position="6"/>
        <end position="30"/>
    </location>
</feature>
<evidence type="ECO:0000256" key="2">
    <source>
        <dbReference type="ARBA" id="ARBA00022692"/>
    </source>
</evidence>
<evidence type="ECO:0000256" key="1">
    <source>
        <dbReference type="ARBA" id="ARBA00004127"/>
    </source>
</evidence>
<protein>
    <submittedName>
        <fullName evidence="8">DUF1218 domain-containing protein</fullName>
    </submittedName>
</protein>
<comment type="similarity">
    <text evidence="6">Belongs to the DESIGUAL family.</text>
</comment>
<keyword evidence="2 7" id="KW-0812">Transmembrane</keyword>